<reference evidence="1 2" key="1">
    <citation type="submission" date="2019-02" db="EMBL/GenBank/DDBJ databases">
        <title>Bacteria dissemination in different level of health care in South Africa: the effectiveness of infections prevention and control.</title>
        <authorList>
            <person name="Shobo C."/>
            <person name="Amoako D.G."/>
            <person name="Allam M."/>
            <person name="Ismail A."/>
            <person name="Bester L.A."/>
            <person name="Essack S.Y."/>
        </authorList>
    </citation>
    <scope>NUCLEOTIDE SEQUENCE [LARGE SCALE GENOMIC DNA]</scope>
    <source>
        <strain evidence="1 2">2SIL2</strain>
    </source>
</reference>
<dbReference type="AlphaFoldDB" id="A0A4U3LW47"/>
<evidence type="ECO:0000313" key="2">
    <source>
        <dbReference type="Proteomes" id="UP000305511"/>
    </source>
</evidence>
<protein>
    <submittedName>
        <fullName evidence="1">Oxygen-insensitive NADPH nitroreductase</fullName>
    </submittedName>
</protein>
<sequence length="34" mass="4047">YAQTAVFSKKSLSYFSYNRRPEVKIFLQKQGFDV</sequence>
<feature type="non-terminal residue" evidence="1">
    <location>
        <position position="1"/>
    </location>
</feature>
<accession>A0A4U3LW47</accession>
<dbReference type="EMBL" id="SIYF01000309">
    <property type="protein sequence ID" value="TKK79046.1"/>
    <property type="molecule type" value="Genomic_DNA"/>
</dbReference>
<proteinExistence type="predicted"/>
<organism evidence="1 2">
    <name type="scientific">Enterococcus faecalis</name>
    <name type="common">Streptococcus faecalis</name>
    <dbReference type="NCBI Taxonomy" id="1351"/>
    <lineage>
        <taxon>Bacteria</taxon>
        <taxon>Bacillati</taxon>
        <taxon>Bacillota</taxon>
        <taxon>Bacilli</taxon>
        <taxon>Lactobacillales</taxon>
        <taxon>Enterococcaceae</taxon>
        <taxon>Enterococcus</taxon>
    </lineage>
</organism>
<comment type="caution">
    <text evidence="1">The sequence shown here is derived from an EMBL/GenBank/DDBJ whole genome shotgun (WGS) entry which is preliminary data.</text>
</comment>
<name>A0A4U3LW47_ENTFL</name>
<evidence type="ECO:0000313" key="1">
    <source>
        <dbReference type="EMBL" id="TKK79046.1"/>
    </source>
</evidence>
<gene>
    <name evidence="1" type="ORF">EY666_12200</name>
</gene>
<dbReference type="Proteomes" id="UP000305511">
    <property type="component" value="Unassembled WGS sequence"/>
</dbReference>